<gene>
    <name evidence="1" type="ORF">XM53_11680</name>
</gene>
<sequence>MSHFKPDEGFAENIGCQTAFFKQIRTETAQKQSVHVLATRNVPERPARLGVRLFSGDANVVKRMIVEPGEGAALAVKVQRVKQAGPGAGAKRTMAAAREGGHGDLLSVFVMKHGAS</sequence>
<accession>A0A0T5NU02</accession>
<reference evidence="1 2" key="1">
    <citation type="submission" date="2015-04" db="EMBL/GenBank/DDBJ databases">
        <title>The draft genome sequence of Roseovarius sp.R12b.</title>
        <authorList>
            <person name="Li G."/>
            <person name="Lai Q."/>
            <person name="Shao Z."/>
            <person name="Yan P."/>
        </authorList>
    </citation>
    <scope>NUCLEOTIDE SEQUENCE [LARGE SCALE GENOMIC DNA]</scope>
    <source>
        <strain evidence="1 2">R12B</strain>
    </source>
</reference>
<comment type="caution">
    <text evidence="1">The sequence shown here is derived from an EMBL/GenBank/DDBJ whole genome shotgun (WGS) entry which is preliminary data.</text>
</comment>
<protein>
    <submittedName>
        <fullName evidence="1">Uncharacterized protein</fullName>
    </submittedName>
</protein>
<keyword evidence="2" id="KW-1185">Reference proteome</keyword>
<evidence type="ECO:0000313" key="1">
    <source>
        <dbReference type="EMBL" id="KRS12300.1"/>
    </source>
</evidence>
<name>A0A0T5NU02_9RHOB</name>
<dbReference type="PATRIC" id="fig|1641875.4.peg.124"/>
<proteinExistence type="predicted"/>
<dbReference type="EMBL" id="LAXJ01000010">
    <property type="protein sequence ID" value="KRS12300.1"/>
    <property type="molecule type" value="Genomic_DNA"/>
</dbReference>
<dbReference type="STRING" id="1641875.XM53_11680"/>
<dbReference type="AlphaFoldDB" id="A0A0T5NU02"/>
<evidence type="ECO:0000313" key="2">
    <source>
        <dbReference type="Proteomes" id="UP000051295"/>
    </source>
</evidence>
<dbReference type="Proteomes" id="UP000051295">
    <property type="component" value="Unassembled WGS sequence"/>
</dbReference>
<organism evidence="1 2">
    <name type="scientific">Roseovarius atlanticus</name>
    <dbReference type="NCBI Taxonomy" id="1641875"/>
    <lineage>
        <taxon>Bacteria</taxon>
        <taxon>Pseudomonadati</taxon>
        <taxon>Pseudomonadota</taxon>
        <taxon>Alphaproteobacteria</taxon>
        <taxon>Rhodobacterales</taxon>
        <taxon>Roseobacteraceae</taxon>
        <taxon>Roseovarius</taxon>
    </lineage>
</organism>